<evidence type="ECO:0000259" key="6">
    <source>
        <dbReference type="Pfam" id="PF06305"/>
    </source>
</evidence>
<dbReference type="InterPro" id="IPR010445">
    <property type="entry name" value="LapA_dom"/>
</dbReference>
<evidence type="ECO:0000256" key="1">
    <source>
        <dbReference type="ARBA" id="ARBA00022475"/>
    </source>
</evidence>
<dbReference type="Proteomes" id="UP000191110">
    <property type="component" value="Unassembled WGS sequence"/>
</dbReference>
<keyword evidence="8" id="KW-1185">Reference proteome</keyword>
<reference evidence="7 8" key="1">
    <citation type="submission" date="2016-11" db="EMBL/GenBank/DDBJ databases">
        <title>Mixed transmission modes and dynamic genome evolution in an obligate animal-bacterial symbiosis.</title>
        <authorList>
            <person name="Russell S.L."/>
            <person name="Corbett-Detig R.B."/>
            <person name="Cavanaugh C.M."/>
        </authorList>
    </citation>
    <scope>NUCLEOTIDE SEQUENCE [LARGE SCALE GENOMIC DNA]</scope>
    <source>
        <strain evidence="7">Sveles-Q1</strain>
    </source>
</reference>
<evidence type="ECO:0000313" key="8">
    <source>
        <dbReference type="Proteomes" id="UP000191110"/>
    </source>
</evidence>
<evidence type="ECO:0000256" key="5">
    <source>
        <dbReference type="SAM" id="Phobius"/>
    </source>
</evidence>
<keyword evidence="4 5" id="KW-0472">Membrane</keyword>
<dbReference type="AlphaFoldDB" id="A0A1T2L3T5"/>
<keyword evidence="1" id="KW-1003">Cell membrane</keyword>
<dbReference type="EMBL" id="MPRL01000043">
    <property type="protein sequence ID" value="OOZ39734.1"/>
    <property type="molecule type" value="Genomic_DNA"/>
</dbReference>
<organism evidence="7 8">
    <name type="scientific">Solemya pervernicosa gill symbiont</name>
    <dbReference type="NCBI Taxonomy" id="642797"/>
    <lineage>
        <taxon>Bacteria</taxon>
        <taxon>Pseudomonadati</taxon>
        <taxon>Pseudomonadota</taxon>
        <taxon>Gammaproteobacteria</taxon>
        <taxon>sulfur-oxidizing symbionts</taxon>
    </lineage>
</organism>
<dbReference type="OrthoDB" id="5796780at2"/>
<proteinExistence type="predicted"/>
<accession>A0A1T2L3T5</accession>
<feature type="domain" description="Lipopolysaccharide assembly protein A" evidence="6">
    <location>
        <begin position="24"/>
        <end position="84"/>
    </location>
</feature>
<evidence type="ECO:0000256" key="3">
    <source>
        <dbReference type="ARBA" id="ARBA00022989"/>
    </source>
</evidence>
<dbReference type="Pfam" id="PF06305">
    <property type="entry name" value="LapA_dom"/>
    <property type="match status" value="1"/>
</dbReference>
<evidence type="ECO:0000256" key="4">
    <source>
        <dbReference type="ARBA" id="ARBA00023136"/>
    </source>
</evidence>
<evidence type="ECO:0000256" key="2">
    <source>
        <dbReference type="ARBA" id="ARBA00022692"/>
    </source>
</evidence>
<dbReference type="GO" id="GO:0005886">
    <property type="term" value="C:plasma membrane"/>
    <property type="evidence" value="ECO:0007669"/>
    <property type="project" value="InterPro"/>
</dbReference>
<feature type="transmembrane region" description="Helical" evidence="5">
    <location>
        <begin position="41"/>
        <end position="65"/>
    </location>
</feature>
<gene>
    <name evidence="7" type="ORF">BOW53_10475</name>
</gene>
<protein>
    <recommendedName>
        <fullName evidence="6">Lipopolysaccharide assembly protein A domain-containing protein</fullName>
    </recommendedName>
</protein>
<dbReference type="RefSeq" id="WP_078484033.1">
    <property type="nucleotide sequence ID" value="NZ_MPRL01000043.1"/>
</dbReference>
<evidence type="ECO:0000313" key="7">
    <source>
        <dbReference type="EMBL" id="OOZ39734.1"/>
    </source>
</evidence>
<name>A0A1T2L3T5_9GAMM</name>
<keyword evidence="3 5" id="KW-1133">Transmembrane helix</keyword>
<keyword evidence="2 5" id="KW-0812">Transmembrane</keyword>
<sequence length="97" mass="10616">MRPFLTVLMIVPLALLWLGFSMINAGGVEIDYYFGVVALPLSILLAIVMGVGMLLGGGAGLSNYLSMRREINELRAQVRIRDEEVVNLRSIPIKDGP</sequence>
<comment type="caution">
    <text evidence="7">The sequence shown here is derived from an EMBL/GenBank/DDBJ whole genome shotgun (WGS) entry which is preliminary data.</text>
</comment>